<feature type="compositionally biased region" description="Basic and acidic residues" evidence="1">
    <location>
        <begin position="391"/>
        <end position="405"/>
    </location>
</feature>
<feature type="compositionally biased region" description="Polar residues" evidence="1">
    <location>
        <begin position="411"/>
        <end position="426"/>
    </location>
</feature>
<dbReference type="Proteomes" id="UP000029080">
    <property type="component" value="Unassembled WGS sequence"/>
</dbReference>
<feature type="region of interest" description="Disordered" evidence="1">
    <location>
        <begin position="350"/>
        <end position="567"/>
    </location>
</feature>
<name>A0A087EFI2_9BIFI</name>
<dbReference type="STRING" id="356829.BITS_1218"/>
<organism evidence="2 3">
    <name type="scientific">Bifidobacterium tsurumiense</name>
    <dbReference type="NCBI Taxonomy" id="356829"/>
    <lineage>
        <taxon>Bacteria</taxon>
        <taxon>Bacillati</taxon>
        <taxon>Actinomycetota</taxon>
        <taxon>Actinomycetes</taxon>
        <taxon>Bifidobacteriales</taxon>
        <taxon>Bifidobacteriaceae</taxon>
        <taxon>Bifidobacterium</taxon>
    </lineage>
</organism>
<feature type="compositionally biased region" description="Polar residues" evidence="1">
    <location>
        <begin position="483"/>
        <end position="495"/>
    </location>
</feature>
<feature type="region of interest" description="Disordered" evidence="1">
    <location>
        <begin position="235"/>
        <end position="255"/>
    </location>
</feature>
<feature type="compositionally biased region" description="Basic and acidic residues" evidence="1">
    <location>
        <begin position="427"/>
        <end position="437"/>
    </location>
</feature>
<gene>
    <name evidence="2" type="ORF">BITS_1218</name>
</gene>
<reference evidence="2 3" key="1">
    <citation type="submission" date="2014-03" db="EMBL/GenBank/DDBJ databases">
        <title>Genomics of Bifidobacteria.</title>
        <authorList>
            <person name="Ventura M."/>
            <person name="Milani C."/>
            <person name="Lugli G.A."/>
        </authorList>
    </citation>
    <scope>NUCLEOTIDE SEQUENCE [LARGE SCALE GENOMIC DNA]</scope>
    <source>
        <strain evidence="2 3">JCM 13495</strain>
    </source>
</reference>
<evidence type="ECO:0000313" key="2">
    <source>
        <dbReference type="EMBL" id="KFJ06533.1"/>
    </source>
</evidence>
<comment type="caution">
    <text evidence="2">The sequence shown here is derived from an EMBL/GenBank/DDBJ whole genome shotgun (WGS) entry which is preliminary data.</text>
</comment>
<dbReference type="EMBL" id="JGZU01000007">
    <property type="protein sequence ID" value="KFJ06533.1"/>
    <property type="molecule type" value="Genomic_DNA"/>
</dbReference>
<evidence type="ECO:0000256" key="1">
    <source>
        <dbReference type="SAM" id="MobiDB-lite"/>
    </source>
</evidence>
<feature type="compositionally biased region" description="Basic and acidic residues" evidence="1">
    <location>
        <begin position="115"/>
        <end position="130"/>
    </location>
</feature>
<feature type="compositionally biased region" description="Basic and acidic residues" evidence="1">
    <location>
        <begin position="519"/>
        <end position="534"/>
    </location>
</feature>
<accession>A0A087EFI2</accession>
<feature type="compositionally biased region" description="Basic and acidic residues" evidence="1">
    <location>
        <begin position="359"/>
        <end position="370"/>
    </location>
</feature>
<dbReference type="OrthoDB" id="3210158at2"/>
<sequence>MVDARHNPQELAREVALNAADNIAEVGDYVQTIPLEDGMSDFRFVSLKRGYEGWQWSVTLYHDVEADMWTVNESSLIPTDQALQPPAWIPWKDRLLPSDLSVTDSIGTSEDDDRLEQGFRKTEPKLKGQVDGEAADGEPSEVDGKEGAEASDPTADGAKQVEEHSESNVDTQTQAERSDGKPASEVAAGSGGTTHEDSTDAQQDGVVEPASSTEDVDDAVREFALSRRRVLSPLGRAQTTQRWYEGPRGPKSLSTKTADGNVCSTCGFFVPLQGELGLMFGVCANKWSPDDGRVVSLDHGCGEHSEIEPPEASHLWIQPKPAYDNVNIDIVKPVPRAERDDIDLLEELDDVVEDQDGENTSKGDATESSKPRSRKSRSHAQAEEASDDEAVNGKENQDEEQHADNADADAVTSQTSAQAVDSSQQGHVDEATAKSDVDAVQTSDQQTQGMQVLTPPVPPIQAQDPSEGSGKNLESSAGEDETSSVPQDNGEQNADVQEAEDIQTAADDHAEESAALIDAESKQPAEHPEAEDSKVGVSDNEASGEETSPHASSEAEDSPEEDGEEAD</sequence>
<keyword evidence="3" id="KW-1185">Reference proteome</keyword>
<feature type="compositionally biased region" description="Acidic residues" evidence="1">
    <location>
        <begin position="554"/>
        <end position="567"/>
    </location>
</feature>
<dbReference type="RefSeq" id="WP_051264337.1">
    <property type="nucleotide sequence ID" value="NZ_JGZU01000007.1"/>
</dbReference>
<proteinExistence type="predicted"/>
<dbReference type="InterPro" id="IPR021391">
    <property type="entry name" value="DUF3027"/>
</dbReference>
<evidence type="ECO:0008006" key="4">
    <source>
        <dbReference type="Google" id="ProtNLM"/>
    </source>
</evidence>
<dbReference type="AlphaFoldDB" id="A0A087EFI2"/>
<evidence type="ECO:0000313" key="3">
    <source>
        <dbReference type="Proteomes" id="UP000029080"/>
    </source>
</evidence>
<feature type="region of interest" description="Disordered" evidence="1">
    <location>
        <begin position="103"/>
        <end position="216"/>
    </location>
</feature>
<protein>
    <recommendedName>
        <fullName evidence="4">DUF3027 domain-containing protein</fullName>
    </recommendedName>
</protein>
<dbReference type="Pfam" id="PF11228">
    <property type="entry name" value="DUF3027"/>
    <property type="match status" value="1"/>
</dbReference>
<feature type="compositionally biased region" description="Polar residues" evidence="1">
    <location>
        <begin position="440"/>
        <end position="451"/>
    </location>
</feature>
<dbReference type="eggNOG" id="ENOG502ZBU7">
    <property type="taxonomic scope" value="Bacteria"/>
</dbReference>